<dbReference type="NCBIfam" id="TIGR02974">
    <property type="entry name" value="phageshock_pspF"/>
    <property type="match status" value="1"/>
</dbReference>
<dbReference type="InterPro" id="IPR027417">
    <property type="entry name" value="P-loop_NTPase"/>
</dbReference>
<dbReference type="FunFam" id="3.40.50.300:FF:000006">
    <property type="entry name" value="DNA-binding transcriptional regulator NtrC"/>
    <property type="match status" value="1"/>
</dbReference>
<keyword evidence="4 8" id="KW-0238">DNA-binding</keyword>
<feature type="domain" description="Sigma-54 factor interaction" evidence="7">
    <location>
        <begin position="8"/>
        <end position="238"/>
    </location>
</feature>
<dbReference type="InterPro" id="IPR014317">
    <property type="entry name" value="Transcription_activator_PspF"/>
</dbReference>
<dbReference type="Gene3D" id="1.10.8.60">
    <property type="match status" value="1"/>
</dbReference>
<dbReference type="AlphaFoldDB" id="A0A380T9I8"/>
<gene>
    <name evidence="8" type="primary">pspF</name>
    <name evidence="8" type="ORF">DF3PB_1510007</name>
</gene>
<reference evidence="8" key="1">
    <citation type="submission" date="2018-07" db="EMBL/GenBank/DDBJ databases">
        <authorList>
            <person name="Quirk P.G."/>
            <person name="Krulwich T.A."/>
        </authorList>
    </citation>
    <scope>NUCLEOTIDE SEQUENCE</scope>
</reference>
<keyword evidence="1" id="KW-0547">Nucleotide-binding</keyword>
<dbReference type="EMBL" id="UIDG01000059">
    <property type="protein sequence ID" value="SUS04847.1"/>
    <property type="molecule type" value="Genomic_DNA"/>
</dbReference>
<dbReference type="GO" id="GO:0005524">
    <property type="term" value="F:ATP binding"/>
    <property type="evidence" value="ECO:0007669"/>
    <property type="project" value="UniProtKB-KW"/>
</dbReference>
<organism evidence="8">
    <name type="scientific">metagenome</name>
    <dbReference type="NCBI Taxonomy" id="256318"/>
    <lineage>
        <taxon>unclassified sequences</taxon>
        <taxon>metagenomes</taxon>
    </lineage>
</organism>
<evidence type="ECO:0000256" key="6">
    <source>
        <dbReference type="SAM" id="MobiDB-lite"/>
    </source>
</evidence>
<dbReference type="PROSITE" id="PS50045">
    <property type="entry name" value="SIGMA54_INTERACT_4"/>
    <property type="match status" value="1"/>
</dbReference>
<dbReference type="SMART" id="SM00382">
    <property type="entry name" value="AAA"/>
    <property type="match status" value="1"/>
</dbReference>
<dbReference type="GO" id="GO:0043565">
    <property type="term" value="F:sequence-specific DNA binding"/>
    <property type="evidence" value="ECO:0007669"/>
    <property type="project" value="InterPro"/>
</dbReference>
<dbReference type="InterPro" id="IPR003593">
    <property type="entry name" value="AAA+_ATPase"/>
</dbReference>
<dbReference type="PANTHER" id="PTHR32071:SF38">
    <property type="entry name" value="PSP OPERON TRANSCRIPTIONAL ACTIVATOR"/>
    <property type="match status" value="1"/>
</dbReference>
<evidence type="ECO:0000256" key="1">
    <source>
        <dbReference type="ARBA" id="ARBA00022741"/>
    </source>
</evidence>
<name>A0A380T9I8_9ZZZZ</name>
<feature type="compositionally biased region" description="Basic and acidic residues" evidence="6">
    <location>
        <begin position="261"/>
        <end position="270"/>
    </location>
</feature>
<dbReference type="InterPro" id="IPR025943">
    <property type="entry name" value="Sigma_54_int_dom_ATP-bd_2"/>
</dbReference>
<dbReference type="PRINTS" id="PR01590">
    <property type="entry name" value="HTHFIS"/>
</dbReference>
<dbReference type="SUPFAM" id="SSF46689">
    <property type="entry name" value="Homeodomain-like"/>
    <property type="match status" value="1"/>
</dbReference>
<protein>
    <submittedName>
        <fullName evidence="8">DNA-binding transcriptional activator</fullName>
    </submittedName>
</protein>
<dbReference type="SUPFAM" id="SSF52540">
    <property type="entry name" value="P-loop containing nucleoside triphosphate hydrolases"/>
    <property type="match status" value="1"/>
</dbReference>
<dbReference type="Pfam" id="PF02954">
    <property type="entry name" value="HTH_8"/>
    <property type="match status" value="1"/>
</dbReference>
<keyword evidence="3" id="KW-0805">Transcription regulation</keyword>
<dbReference type="Gene3D" id="1.10.10.60">
    <property type="entry name" value="Homeodomain-like"/>
    <property type="match status" value="1"/>
</dbReference>
<dbReference type="PANTHER" id="PTHR32071">
    <property type="entry name" value="TRANSCRIPTIONAL REGULATORY PROTEIN"/>
    <property type="match status" value="1"/>
</dbReference>
<dbReference type="GO" id="GO:0006355">
    <property type="term" value="P:regulation of DNA-templated transcription"/>
    <property type="evidence" value="ECO:0007669"/>
    <property type="project" value="InterPro"/>
</dbReference>
<dbReference type="InterPro" id="IPR002197">
    <property type="entry name" value="HTH_Fis"/>
</dbReference>
<keyword evidence="2" id="KW-0067">ATP-binding</keyword>
<feature type="compositionally biased region" description="Low complexity" evidence="6">
    <location>
        <begin position="343"/>
        <end position="362"/>
    </location>
</feature>
<evidence type="ECO:0000256" key="5">
    <source>
        <dbReference type="ARBA" id="ARBA00023163"/>
    </source>
</evidence>
<dbReference type="Pfam" id="PF00158">
    <property type="entry name" value="Sigma54_activat"/>
    <property type="match status" value="1"/>
</dbReference>
<dbReference type="CDD" id="cd00009">
    <property type="entry name" value="AAA"/>
    <property type="match status" value="1"/>
</dbReference>
<feature type="region of interest" description="Disordered" evidence="6">
    <location>
        <begin position="340"/>
        <end position="378"/>
    </location>
</feature>
<dbReference type="InterPro" id="IPR058031">
    <property type="entry name" value="AAA_lid_NorR"/>
</dbReference>
<dbReference type="Gene3D" id="3.40.50.300">
    <property type="entry name" value="P-loop containing nucleotide triphosphate hydrolases"/>
    <property type="match status" value="1"/>
</dbReference>
<evidence type="ECO:0000256" key="4">
    <source>
        <dbReference type="ARBA" id="ARBA00023125"/>
    </source>
</evidence>
<evidence type="ECO:0000259" key="7">
    <source>
        <dbReference type="PROSITE" id="PS50045"/>
    </source>
</evidence>
<keyword evidence="5" id="KW-0804">Transcription</keyword>
<proteinExistence type="predicted"/>
<accession>A0A380T9I8</accession>
<dbReference type="InterPro" id="IPR009057">
    <property type="entry name" value="Homeodomain-like_sf"/>
</dbReference>
<evidence type="ECO:0000313" key="8">
    <source>
        <dbReference type="EMBL" id="SUS04847.1"/>
    </source>
</evidence>
<dbReference type="Pfam" id="PF25601">
    <property type="entry name" value="AAA_lid_14"/>
    <property type="match status" value="1"/>
</dbReference>
<dbReference type="PROSITE" id="PS00688">
    <property type="entry name" value="SIGMA54_INTERACT_3"/>
    <property type="match status" value="1"/>
</dbReference>
<sequence>MPTDLPPLVGQSPAFLTMMQEVSRVAVLNRPVIVIGERGTGKELIADRLHYLSGRWAQPLMKLNCGALPETLVESELFGHEAGAFTGAVRRRPGRFERADGGSLFLDEIANAPLSVQEKILRVVEYGQFERLGSSSTLRCDVRIIAASNEDLRAAAEAGRFRHDLLDRLAFAVLTLPPLRARREDILTLANHFGRGIAVELGWRQFPGFAPAAARALLDYDWPGNVRELKNVAERAVCQAPRPEQLIEAIELDPFASPYRPDARMRERPQADSSAGLPAAATETPAEGFTAAVAGFERELLLRALSEAANNQRVAAHALGLPYHQFRQRLNKHGLIGGRAGRQEAPAAEAPAAEAPAAEAAGLHGGGEPGRIPADSEG</sequence>
<dbReference type="PROSITE" id="PS00676">
    <property type="entry name" value="SIGMA54_INTERACT_2"/>
    <property type="match status" value="1"/>
</dbReference>
<feature type="region of interest" description="Disordered" evidence="6">
    <location>
        <begin position="258"/>
        <end position="283"/>
    </location>
</feature>
<dbReference type="InterPro" id="IPR025944">
    <property type="entry name" value="Sigma_54_int_dom_CS"/>
</dbReference>
<evidence type="ECO:0000256" key="3">
    <source>
        <dbReference type="ARBA" id="ARBA00023015"/>
    </source>
</evidence>
<evidence type="ECO:0000256" key="2">
    <source>
        <dbReference type="ARBA" id="ARBA00022840"/>
    </source>
</evidence>
<dbReference type="InterPro" id="IPR002078">
    <property type="entry name" value="Sigma_54_int"/>
</dbReference>